<sequence>MTADLVRLLLHDVIDPELGVNIVDLGLIYDLSADDAGVLIRMTLTTPGCPLGGYLDDEVRRALAQLPGRPPVRVELVWDPPWGPELMTDAAKRALGWFR</sequence>
<evidence type="ECO:0000259" key="1">
    <source>
        <dbReference type="Pfam" id="PF01883"/>
    </source>
</evidence>
<evidence type="ECO:0000313" key="2">
    <source>
        <dbReference type="EMBL" id="MBS2965161.1"/>
    </source>
</evidence>
<dbReference type="InterPro" id="IPR052339">
    <property type="entry name" value="Fe-S_Maturation_MIP18"/>
</dbReference>
<accession>A0A8J7WMM7</accession>
<organism evidence="2 3">
    <name type="scientific">Actinocrinis puniceicyclus</name>
    <dbReference type="NCBI Taxonomy" id="977794"/>
    <lineage>
        <taxon>Bacteria</taxon>
        <taxon>Bacillati</taxon>
        <taxon>Actinomycetota</taxon>
        <taxon>Actinomycetes</taxon>
        <taxon>Catenulisporales</taxon>
        <taxon>Actinospicaceae</taxon>
        <taxon>Actinocrinis</taxon>
    </lineage>
</organism>
<comment type="caution">
    <text evidence="2">The sequence shown here is derived from an EMBL/GenBank/DDBJ whole genome shotgun (WGS) entry which is preliminary data.</text>
</comment>
<dbReference type="EMBL" id="JAGSXH010000072">
    <property type="protein sequence ID" value="MBS2965161.1"/>
    <property type="molecule type" value="Genomic_DNA"/>
</dbReference>
<feature type="domain" description="MIP18 family-like" evidence="1">
    <location>
        <begin position="6"/>
        <end position="75"/>
    </location>
</feature>
<dbReference type="PANTHER" id="PTHR42831:SF1">
    <property type="entry name" value="FE-S PROTEIN MATURATION AUXILIARY FACTOR YITW"/>
    <property type="match status" value="1"/>
</dbReference>
<evidence type="ECO:0000313" key="3">
    <source>
        <dbReference type="Proteomes" id="UP000677913"/>
    </source>
</evidence>
<name>A0A8J7WMM7_9ACTN</name>
<gene>
    <name evidence="2" type="ORF">KGA66_19075</name>
</gene>
<dbReference type="AlphaFoldDB" id="A0A8J7WMM7"/>
<proteinExistence type="predicted"/>
<keyword evidence="3" id="KW-1185">Reference proteome</keyword>
<dbReference type="Gene3D" id="3.30.300.130">
    <property type="entry name" value="Fe-S cluster assembly (FSCA)"/>
    <property type="match status" value="1"/>
</dbReference>
<dbReference type="SUPFAM" id="SSF117916">
    <property type="entry name" value="Fe-S cluster assembly (FSCA) domain-like"/>
    <property type="match status" value="1"/>
</dbReference>
<dbReference type="Pfam" id="PF01883">
    <property type="entry name" value="FeS_assembly_P"/>
    <property type="match status" value="1"/>
</dbReference>
<dbReference type="InterPro" id="IPR034904">
    <property type="entry name" value="FSCA_dom_sf"/>
</dbReference>
<dbReference type="InterPro" id="IPR002744">
    <property type="entry name" value="MIP18-like"/>
</dbReference>
<dbReference type="Proteomes" id="UP000677913">
    <property type="component" value="Unassembled WGS sequence"/>
</dbReference>
<protein>
    <submittedName>
        <fullName evidence="2">Metal-sulfur cluster assembly factor</fullName>
    </submittedName>
</protein>
<reference evidence="2" key="1">
    <citation type="submission" date="2021-04" db="EMBL/GenBank/DDBJ databases">
        <title>Genome based classification of Actinospica acidithermotolerans sp. nov., an actinobacterium isolated from an Indonesian hot spring.</title>
        <authorList>
            <person name="Kusuma A.B."/>
            <person name="Putra K.E."/>
            <person name="Nafisah S."/>
            <person name="Loh J."/>
            <person name="Nouioui I."/>
            <person name="Goodfellow M."/>
        </authorList>
    </citation>
    <scope>NUCLEOTIDE SEQUENCE</scope>
    <source>
        <strain evidence="2">DSM 45618</strain>
    </source>
</reference>
<dbReference type="PANTHER" id="PTHR42831">
    <property type="entry name" value="FE-S PROTEIN MATURATION AUXILIARY FACTOR YITW"/>
    <property type="match status" value="1"/>
</dbReference>